<evidence type="ECO:0000313" key="1">
    <source>
        <dbReference type="EMBL" id="KAJ9650260.1"/>
    </source>
</evidence>
<name>A0ACC2ZRQ6_9EURO</name>
<proteinExistence type="predicted"/>
<protein>
    <submittedName>
        <fullName evidence="1">Uncharacterized protein</fullName>
    </submittedName>
</protein>
<dbReference type="Proteomes" id="UP001172386">
    <property type="component" value="Unassembled WGS sequence"/>
</dbReference>
<organism evidence="1 2">
    <name type="scientific">Neophaeococcomyces mojaviensis</name>
    <dbReference type="NCBI Taxonomy" id="3383035"/>
    <lineage>
        <taxon>Eukaryota</taxon>
        <taxon>Fungi</taxon>
        <taxon>Dikarya</taxon>
        <taxon>Ascomycota</taxon>
        <taxon>Pezizomycotina</taxon>
        <taxon>Eurotiomycetes</taxon>
        <taxon>Chaetothyriomycetidae</taxon>
        <taxon>Chaetothyriales</taxon>
        <taxon>Chaetothyriales incertae sedis</taxon>
        <taxon>Neophaeococcomyces</taxon>
    </lineage>
</organism>
<comment type="caution">
    <text evidence="1">The sequence shown here is derived from an EMBL/GenBank/DDBJ whole genome shotgun (WGS) entry which is preliminary data.</text>
</comment>
<gene>
    <name evidence="1" type="ORF">H2198_010430</name>
</gene>
<evidence type="ECO:0000313" key="2">
    <source>
        <dbReference type="Proteomes" id="UP001172386"/>
    </source>
</evidence>
<sequence>MVGLRTRLKGLKHGKSASRSETPSEPDRHDGRRHTADLASLSSKQSSYRAPPPGAKAIPTGPSESELTASGNTSAPATFNGITSAHMGNVYYHCNQDILQHKTEVEVSKAFRGALYYSTMDDRKAQLQSIDAASFDWIWTQTAFPQWLQGPDGLFWICGKPASGKSTLAHHLATTRDGSEEVLKWLQQGDQKWTLIHFFFDFRAGKGIANTPAGMLRSLLLQLTDQVKSANEFVVERLGHRLDGNWPEHESELLALLSDAARAAEVRVCGFIDGLDEYKGKLADLASTIFTLQQHSGMKLCLASRPENELAYQLQNIPGFTMQDHNHATIYAYIHAAISSLAQFATFENLDPIVHKIAYHANGVILWARFAVDELVSGVLRGSSLTEINQQLDFFPPELEAVYARMWDVLTPWEKIQAAVALCVVENWSLSQSSATEPLTKSLMIEDLVAIWCMTIEQMDENRSFGQEFTEMQFRLRIHTMIGGLIEFVGVNASFRAHDVVVRLVHRSFQSYLDRSQEYQTIADNLRQYIDVGVLAPKFYAQIIKAASQDLIINPNVELTDNSRDHRHLAKALESFKCRDVYPCRVHNPKSLARALLYLLYFKVLDEPEHLPLLRSTTKSWLWQMCGDANHRAMLWALPERPHQYLELFSFTSHGMANGFEDALKEYDAEISDWYRTLLFSFAISLLVDGSLTVPTARFILATLPAMPWQAHYLALTAISADEPIFTTIASAITAKAFDYDTMIRPSVWWQHEAMHILCCWVWSPFHIDCGKTQRQRLDFLLARGVSVNDRIYPGGTVLHALFESTPFNSQNTYLRHYGLPESRRRQSRFSNDMAHFSIVKLQVLLQTNVDLSANGPNATVTDAARALVQRLGNDNSVTNWGGHTADEVTRDMQTMKTIHNEAIPILEARMAEDNDKEMEHSAP</sequence>
<dbReference type="EMBL" id="JAPDRQ010000363">
    <property type="protein sequence ID" value="KAJ9650260.1"/>
    <property type="molecule type" value="Genomic_DNA"/>
</dbReference>
<reference evidence="1" key="1">
    <citation type="submission" date="2022-10" db="EMBL/GenBank/DDBJ databases">
        <title>Culturing micro-colonial fungi from biological soil crusts in the Mojave desert and describing Neophaeococcomyces mojavensis, and introducing the new genera and species Taxawa tesnikishii.</title>
        <authorList>
            <person name="Kurbessoian T."/>
            <person name="Stajich J.E."/>
        </authorList>
    </citation>
    <scope>NUCLEOTIDE SEQUENCE</scope>
    <source>
        <strain evidence="1">JES_112</strain>
    </source>
</reference>
<accession>A0ACC2ZRQ6</accession>
<keyword evidence="2" id="KW-1185">Reference proteome</keyword>